<proteinExistence type="predicted"/>
<reference evidence="2" key="1">
    <citation type="submission" date="2021-02" db="EMBL/GenBank/DDBJ databases">
        <authorList>
            <person name="Nowell W R."/>
        </authorList>
    </citation>
    <scope>NUCLEOTIDE SEQUENCE</scope>
</reference>
<dbReference type="Proteomes" id="UP000663829">
    <property type="component" value="Unassembled WGS sequence"/>
</dbReference>
<dbReference type="EMBL" id="CAJOBA010003454">
    <property type="protein sequence ID" value="CAF3682344.1"/>
    <property type="molecule type" value="Genomic_DNA"/>
</dbReference>
<evidence type="ECO:0000313" key="3">
    <source>
        <dbReference type="EMBL" id="CAF3682344.1"/>
    </source>
</evidence>
<dbReference type="Proteomes" id="UP000681722">
    <property type="component" value="Unassembled WGS sequence"/>
</dbReference>
<dbReference type="OrthoDB" id="2156679at2759"/>
<evidence type="ECO:0000313" key="5">
    <source>
        <dbReference type="Proteomes" id="UP000663829"/>
    </source>
</evidence>
<evidence type="ECO:0000313" key="2">
    <source>
        <dbReference type="EMBL" id="CAF1489528.1"/>
    </source>
</evidence>
<keyword evidence="5" id="KW-1185">Reference proteome</keyword>
<accession>A0A815SEH3</accession>
<sequence>MSRITNQRNDPTNKTTELSFSNDLLQDIQSNFSAVEQSPFEEVAACVSNTDDETLSCNTFRSWTIGIAFTVLTGGP</sequence>
<name>A0A815SEH3_9BILA</name>
<evidence type="ECO:0000313" key="4">
    <source>
        <dbReference type="EMBL" id="CAF4352845.1"/>
    </source>
</evidence>
<dbReference type="EMBL" id="CAJNOQ010021632">
    <property type="protein sequence ID" value="CAF1489528.1"/>
    <property type="molecule type" value="Genomic_DNA"/>
</dbReference>
<dbReference type="EMBL" id="CAJNOK010003453">
    <property type="protein sequence ID" value="CAF0901782.1"/>
    <property type="molecule type" value="Genomic_DNA"/>
</dbReference>
<evidence type="ECO:0000313" key="1">
    <source>
        <dbReference type="EMBL" id="CAF0901782.1"/>
    </source>
</evidence>
<dbReference type="EMBL" id="CAJOBC010087122">
    <property type="protein sequence ID" value="CAF4352845.1"/>
    <property type="molecule type" value="Genomic_DNA"/>
</dbReference>
<comment type="caution">
    <text evidence="2">The sequence shown here is derived from an EMBL/GenBank/DDBJ whole genome shotgun (WGS) entry which is preliminary data.</text>
</comment>
<dbReference type="Proteomes" id="UP000682733">
    <property type="component" value="Unassembled WGS sequence"/>
</dbReference>
<protein>
    <submittedName>
        <fullName evidence="2">Uncharacterized protein</fullName>
    </submittedName>
</protein>
<dbReference type="Proteomes" id="UP000677228">
    <property type="component" value="Unassembled WGS sequence"/>
</dbReference>
<organism evidence="2 5">
    <name type="scientific">Didymodactylos carnosus</name>
    <dbReference type="NCBI Taxonomy" id="1234261"/>
    <lineage>
        <taxon>Eukaryota</taxon>
        <taxon>Metazoa</taxon>
        <taxon>Spiralia</taxon>
        <taxon>Gnathifera</taxon>
        <taxon>Rotifera</taxon>
        <taxon>Eurotatoria</taxon>
        <taxon>Bdelloidea</taxon>
        <taxon>Philodinida</taxon>
        <taxon>Philodinidae</taxon>
        <taxon>Didymodactylos</taxon>
    </lineage>
</organism>
<gene>
    <name evidence="2" type="ORF">GPM918_LOCUS36189</name>
    <name evidence="1" type="ORF">OVA965_LOCUS9661</name>
    <name evidence="4" type="ORF">SRO942_LOCUS36919</name>
    <name evidence="3" type="ORF">TMI583_LOCUS9657</name>
</gene>
<dbReference type="AlphaFoldDB" id="A0A815SEH3"/>